<comment type="caution">
    <text evidence="4">The sequence shown here is derived from an EMBL/GenBank/DDBJ whole genome shotgun (WGS) entry which is preliminary data.</text>
</comment>
<dbReference type="EMBL" id="JAVRHZ010000001">
    <property type="protein sequence ID" value="MDT0554442.1"/>
    <property type="molecule type" value="Genomic_DNA"/>
</dbReference>
<dbReference type="SUPFAM" id="SSF46689">
    <property type="entry name" value="Homeodomain-like"/>
    <property type="match status" value="1"/>
</dbReference>
<feature type="domain" description="HTH tetR-type" evidence="3">
    <location>
        <begin position="24"/>
        <end position="84"/>
    </location>
</feature>
<keyword evidence="5" id="KW-1185">Reference proteome</keyword>
<evidence type="ECO:0000256" key="2">
    <source>
        <dbReference type="PROSITE-ProRule" id="PRU00335"/>
    </source>
</evidence>
<gene>
    <name evidence="4" type="ORF">RM538_00385</name>
</gene>
<name>A0ABU2Y8S8_9FLAO</name>
<dbReference type="InterPro" id="IPR009057">
    <property type="entry name" value="Homeodomain-like_sf"/>
</dbReference>
<dbReference type="Gene3D" id="1.10.357.10">
    <property type="entry name" value="Tetracycline Repressor, domain 2"/>
    <property type="match status" value="1"/>
</dbReference>
<protein>
    <submittedName>
        <fullName evidence="4">TetR/AcrR family transcriptional regulator</fullName>
    </submittedName>
</protein>
<dbReference type="RefSeq" id="WP_311331408.1">
    <property type="nucleotide sequence ID" value="NZ_JAVRHZ010000001.1"/>
</dbReference>
<evidence type="ECO:0000313" key="4">
    <source>
        <dbReference type="EMBL" id="MDT0554442.1"/>
    </source>
</evidence>
<evidence type="ECO:0000256" key="1">
    <source>
        <dbReference type="ARBA" id="ARBA00023125"/>
    </source>
</evidence>
<accession>A0ABU2Y8S8</accession>
<dbReference type="PROSITE" id="PS50977">
    <property type="entry name" value="HTH_TETR_2"/>
    <property type="match status" value="1"/>
</dbReference>
<dbReference type="InterPro" id="IPR001647">
    <property type="entry name" value="HTH_TetR"/>
</dbReference>
<proteinExistence type="predicted"/>
<sequence length="223" mass="25927">MDTLLKSIKIIVNDKVFKKDPESSKLGKNIIEQSILLIDEIGFDAFTFKKLGVKIGSNESSIYRYFENKHMLLLYLASWYWSWIEYQLVFSTSNIANPKEKLDKAIETIARTVEVDSSFTHVNEVALHRIIINEYSKSYLTKEVDDENKEGFFAIYKRLVIRFSDMIHLVNKEYPYPLSLASTLIEGVLHQHYLKDHFPSITDCDSVLPTAYFKHLIFTNLKG</sequence>
<dbReference type="Proteomes" id="UP001254488">
    <property type="component" value="Unassembled WGS sequence"/>
</dbReference>
<evidence type="ECO:0000259" key="3">
    <source>
        <dbReference type="PROSITE" id="PS50977"/>
    </source>
</evidence>
<organism evidence="4 5">
    <name type="scientific">Patiriisocius hiemis</name>
    <dbReference type="NCBI Taxonomy" id="3075604"/>
    <lineage>
        <taxon>Bacteria</taxon>
        <taxon>Pseudomonadati</taxon>
        <taxon>Bacteroidota</taxon>
        <taxon>Flavobacteriia</taxon>
        <taxon>Flavobacteriales</taxon>
        <taxon>Flavobacteriaceae</taxon>
        <taxon>Patiriisocius</taxon>
    </lineage>
</organism>
<evidence type="ECO:0000313" key="5">
    <source>
        <dbReference type="Proteomes" id="UP001254488"/>
    </source>
</evidence>
<reference evidence="4 5" key="1">
    <citation type="submission" date="2023-09" db="EMBL/GenBank/DDBJ databases">
        <authorList>
            <person name="Rey-Velasco X."/>
        </authorList>
    </citation>
    <scope>NUCLEOTIDE SEQUENCE [LARGE SCALE GENOMIC DNA]</scope>
    <source>
        <strain evidence="4 5">W242</strain>
    </source>
</reference>
<keyword evidence="1 2" id="KW-0238">DNA-binding</keyword>
<dbReference type="Pfam" id="PF00440">
    <property type="entry name" value="TetR_N"/>
    <property type="match status" value="1"/>
</dbReference>
<feature type="DNA-binding region" description="H-T-H motif" evidence="2">
    <location>
        <begin position="47"/>
        <end position="66"/>
    </location>
</feature>